<evidence type="ECO:0000313" key="1">
    <source>
        <dbReference type="EMBL" id="KAK9882525.1"/>
    </source>
</evidence>
<organism evidence="1 2">
    <name type="scientific">Henosepilachna vigintioctopunctata</name>
    <dbReference type="NCBI Taxonomy" id="420089"/>
    <lineage>
        <taxon>Eukaryota</taxon>
        <taxon>Metazoa</taxon>
        <taxon>Ecdysozoa</taxon>
        <taxon>Arthropoda</taxon>
        <taxon>Hexapoda</taxon>
        <taxon>Insecta</taxon>
        <taxon>Pterygota</taxon>
        <taxon>Neoptera</taxon>
        <taxon>Endopterygota</taxon>
        <taxon>Coleoptera</taxon>
        <taxon>Polyphaga</taxon>
        <taxon>Cucujiformia</taxon>
        <taxon>Coccinelloidea</taxon>
        <taxon>Coccinellidae</taxon>
        <taxon>Epilachninae</taxon>
        <taxon>Epilachnini</taxon>
        <taxon>Henosepilachna</taxon>
    </lineage>
</organism>
<dbReference type="AlphaFoldDB" id="A0AAW1UN77"/>
<dbReference type="Proteomes" id="UP001431783">
    <property type="component" value="Unassembled WGS sequence"/>
</dbReference>
<accession>A0AAW1UN77</accession>
<keyword evidence="2" id="KW-1185">Reference proteome</keyword>
<protein>
    <submittedName>
        <fullName evidence="1">Uncharacterized protein</fullName>
    </submittedName>
</protein>
<evidence type="ECO:0000313" key="2">
    <source>
        <dbReference type="Proteomes" id="UP001431783"/>
    </source>
</evidence>
<dbReference type="EMBL" id="JARQZJ010000077">
    <property type="protein sequence ID" value="KAK9882525.1"/>
    <property type="molecule type" value="Genomic_DNA"/>
</dbReference>
<name>A0AAW1UN77_9CUCU</name>
<reference evidence="1 2" key="1">
    <citation type="submission" date="2023-03" db="EMBL/GenBank/DDBJ databases">
        <title>Genome insight into feeding habits of ladybird beetles.</title>
        <authorList>
            <person name="Li H.-S."/>
            <person name="Huang Y.-H."/>
            <person name="Pang H."/>
        </authorList>
    </citation>
    <scope>NUCLEOTIDE SEQUENCE [LARGE SCALE GENOMIC DNA]</scope>
    <source>
        <strain evidence="1">SYSU_2023b</strain>
        <tissue evidence="1">Whole body</tissue>
    </source>
</reference>
<gene>
    <name evidence="1" type="ORF">WA026_021872</name>
</gene>
<comment type="caution">
    <text evidence="1">The sequence shown here is derived from an EMBL/GenBank/DDBJ whole genome shotgun (WGS) entry which is preliminary data.</text>
</comment>
<sequence>MTSALPEVYKAALQVGLGPNPNKCCVLSLVPLVKLRKIKVPKDVAITTLRLVECSNSEKSFDTRSGLGVYKYSEHKEDVNRELEEPSKNFRWNDEELRSMARMEASLVRKGEKFLNLALMRMMDGKTRESIQSVTRRTYHKKMVMEETTRIDTMVDECQEEDDIKENTNEN</sequence>
<proteinExistence type="predicted"/>